<evidence type="ECO:0000256" key="2">
    <source>
        <dbReference type="ARBA" id="ARBA00022448"/>
    </source>
</evidence>
<dbReference type="GO" id="GO:0031460">
    <property type="term" value="P:glycine betaine transport"/>
    <property type="evidence" value="ECO:0007669"/>
    <property type="project" value="TreeGrafter"/>
</dbReference>
<evidence type="ECO:0000313" key="10">
    <source>
        <dbReference type="Proteomes" id="UP000002274"/>
    </source>
</evidence>
<dbReference type="STRING" id="59922.P9303_16981"/>
<accession>A2CAD2</accession>
<dbReference type="GO" id="GO:0005275">
    <property type="term" value="F:amine transmembrane transporter activity"/>
    <property type="evidence" value="ECO:0007669"/>
    <property type="project" value="TreeGrafter"/>
</dbReference>
<dbReference type="InterPro" id="IPR000515">
    <property type="entry name" value="MetI-like"/>
</dbReference>
<dbReference type="GO" id="GO:0043190">
    <property type="term" value="C:ATP-binding cassette (ABC) transporter complex"/>
    <property type="evidence" value="ECO:0007669"/>
    <property type="project" value="TreeGrafter"/>
</dbReference>
<dbReference type="PROSITE" id="PS50928">
    <property type="entry name" value="ABC_TM1"/>
    <property type="match status" value="1"/>
</dbReference>
<keyword evidence="4 7" id="KW-0812">Transmembrane</keyword>
<name>A2CAD2_PROM3</name>
<feature type="domain" description="ABC transmembrane type-1" evidence="8">
    <location>
        <begin position="98"/>
        <end position="277"/>
    </location>
</feature>
<evidence type="ECO:0000259" key="8">
    <source>
        <dbReference type="PROSITE" id="PS50928"/>
    </source>
</evidence>
<evidence type="ECO:0000256" key="5">
    <source>
        <dbReference type="ARBA" id="ARBA00022989"/>
    </source>
</evidence>
<dbReference type="FunFam" id="1.10.3720.10:FF:000001">
    <property type="entry name" value="Glycine betaine ABC transporter, permease"/>
    <property type="match status" value="1"/>
</dbReference>
<dbReference type="CDD" id="cd06261">
    <property type="entry name" value="TM_PBP2"/>
    <property type="match status" value="1"/>
</dbReference>
<dbReference type="EMBL" id="CP000554">
    <property type="protein sequence ID" value="ABM78442.1"/>
    <property type="molecule type" value="Genomic_DNA"/>
</dbReference>
<feature type="transmembrane region" description="Helical" evidence="7">
    <location>
        <begin position="62"/>
        <end position="95"/>
    </location>
</feature>
<dbReference type="KEGG" id="pmf:P9303_16981"/>
<dbReference type="Pfam" id="PF00528">
    <property type="entry name" value="BPD_transp_1"/>
    <property type="match status" value="1"/>
</dbReference>
<dbReference type="GO" id="GO:0015871">
    <property type="term" value="P:choline transport"/>
    <property type="evidence" value="ECO:0007669"/>
    <property type="project" value="TreeGrafter"/>
</dbReference>
<dbReference type="GO" id="GO:0015226">
    <property type="term" value="F:carnitine transmembrane transporter activity"/>
    <property type="evidence" value="ECO:0007669"/>
    <property type="project" value="TreeGrafter"/>
</dbReference>
<evidence type="ECO:0000256" key="4">
    <source>
        <dbReference type="ARBA" id="ARBA00022692"/>
    </source>
</evidence>
<feature type="transmembrane region" description="Helical" evidence="7">
    <location>
        <begin position="256"/>
        <end position="273"/>
    </location>
</feature>
<feature type="transmembrane region" description="Helical" evidence="7">
    <location>
        <begin position="225"/>
        <end position="244"/>
    </location>
</feature>
<evidence type="ECO:0000256" key="6">
    <source>
        <dbReference type="ARBA" id="ARBA00023136"/>
    </source>
</evidence>
<keyword evidence="6 7" id="KW-0472">Membrane</keyword>
<dbReference type="Proteomes" id="UP000002274">
    <property type="component" value="Chromosome"/>
</dbReference>
<dbReference type="InterPro" id="IPR035906">
    <property type="entry name" value="MetI-like_sf"/>
</dbReference>
<dbReference type="RefSeq" id="WP_011826330.1">
    <property type="nucleotide sequence ID" value="NC_008820.1"/>
</dbReference>
<sequence length="304" mass="32655">MMDVIDQVFATVSTGPVGEGMSRFVEWLLNHAQPIFLVIDSAINGLAGAIEQILSVPAPWLLAPLIAILAAWRVSLSFAILSLLGLNLVLFMGLWQPMISTLALVIAASLLALIIGIPIGIFSARRQHIWAITRPVLDLMQTMPAFVYLIPAVMFFGTGLVPSTIATLIFSMPPVVRLTYLGIRQVPVDLIEAGRAFGCSERQLLWKVQLPNALPTLMAGVNQTIMLALSMVVIASMIGGGGLGDVVLRGIQQLDVGLGFEGGLAVVILAVILDRLTQSLAASNFSRKSLPQRFKAFTNLWTSS</sequence>
<proteinExistence type="inferred from homology"/>
<dbReference type="PANTHER" id="PTHR47737:SF1">
    <property type="entry name" value="GLYCINE BETAINE_PROLINE BETAINE TRANSPORT SYSTEM PERMEASE PROTEIN PROW"/>
    <property type="match status" value="1"/>
</dbReference>
<comment type="similarity">
    <text evidence="7">Belongs to the binding-protein-dependent transport system permease family.</text>
</comment>
<dbReference type="BioCyc" id="PMAR59922:G1G80-1476-MONOMER"/>
<comment type="subcellular location">
    <subcellularLocation>
        <location evidence="7">Cell membrane</location>
        <topology evidence="7">Multi-pass membrane protein</topology>
    </subcellularLocation>
    <subcellularLocation>
        <location evidence="1">Membrane</location>
        <topology evidence="1">Multi-pass membrane protein</topology>
    </subcellularLocation>
</comment>
<evidence type="ECO:0000256" key="7">
    <source>
        <dbReference type="RuleBase" id="RU363032"/>
    </source>
</evidence>
<keyword evidence="2 7" id="KW-0813">Transport</keyword>
<organism evidence="9 10">
    <name type="scientific">Prochlorococcus marinus (strain MIT 9303)</name>
    <dbReference type="NCBI Taxonomy" id="59922"/>
    <lineage>
        <taxon>Bacteria</taxon>
        <taxon>Bacillati</taxon>
        <taxon>Cyanobacteriota</taxon>
        <taxon>Cyanophyceae</taxon>
        <taxon>Synechococcales</taxon>
        <taxon>Prochlorococcaceae</taxon>
        <taxon>Prochlorococcus</taxon>
    </lineage>
</organism>
<keyword evidence="5 7" id="KW-1133">Transmembrane helix</keyword>
<feature type="transmembrane region" description="Helical" evidence="7">
    <location>
        <begin position="145"/>
        <end position="170"/>
    </location>
</feature>
<dbReference type="HOGENOM" id="CLU_028473_1_0_3"/>
<protein>
    <submittedName>
        <fullName evidence="9">ABC transporter,membrane component, glycine betaine/proline family protein</fullName>
    </submittedName>
</protein>
<gene>
    <name evidence="9" type="primary">proW</name>
    <name evidence="9" type="ordered locus">P9303_16981</name>
</gene>
<dbReference type="PANTHER" id="PTHR47737">
    <property type="entry name" value="GLYCINE BETAINE/PROLINE BETAINE TRANSPORT SYSTEM PERMEASE PROTEIN PROW"/>
    <property type="match status" value="1"/>
</dbReference>
<dbReference type="AlphaFoldDB" id="A2CAD2"/>
<reference evidence="9 10" key="1">
    <citation type="journal article" date="2007" name="PLoS Genet.">
        <title>Patterns and implications of gene gain and loss in the evolution of Prochlorococcus.</title>
        <authorList>
            <person name="Kettler G.C."/>
            <person name="Martiny A.C."/>
            <person name="Huang K."/>
            <person name="Zucker J."/>
            <person name="Coleman M.L."/>
            <person name="Rodrigue S."/>
            <person name="Chen F."/>
            <person name="Lapidus A."/>
            <person name="Ferriera S."/>
            <person name="Johnson J."/>
            <person name="Steglich C."/>
            <person name="Church G.M."/>
            <person name="Richardson P."/>
            <person name="Chisholm S.W."/>
        </authorList>
    </citation>
    <scope>NUCLEOTIDE SEQUENCE [LARGE SCALE GENOMIC DNA]</scope>
    <source>
        <strain evidence="9 10">MIT 9303</strain>
    </source>
</reference>
<dbReference type="Gene3D" id="1.10.3720.10">
    <property type="entry name" value="MetI-like"/>
    <property type="match status" value="1"/>
</dbReference>
<evidence type="ECO:0000256" key="3">
    <source>
        <dbReference type="ARBA" id="ARBA00022475"/>
    </source>
</evidence>
<feature type="transmembrane region" description="Helical" evidence="7">
    <location>
        <begin position="101"/>
        <end position="124"/>
    </location>
</feature>
<evidence type="ECO:0000256" key="1">
    <source>
        <dbReference type="ARBA" id="ARBA00004141"/>
    </source>
</evidence>
<evidence type="ECO:0000313" key="9">
    <source>
        <dbReference type="EMBL" id="ABM78442.1"/>
    </source>
</evidence>
<keyword evidence="3" id="KW-1003">Cell membrane</keyword>
<dbReference type="SUPFAM" id="SSF161098">
    <property type="entry name" value="MetI-like"/>
    <property type="match status" value="1"/>
</dbReference>